<dbReference type="Gene3D" id="3.40.50.1110">
    <property type="entry name" value="SGNH hydrolase"/>
    <property type="match status" value="1"/>
</dbReference>
<feature type="chain" id="PRO_5016436504" evidence="1">
    <location>
        <begin position="22"/>
        <end position="428"/>
    </location>
</feature>
<dbReference type="EMBL" id="CP030840">
    <property type="protein sequence ID" value="AXC12496.1"/>
    <property type="molecule type" value="Genomic_DNA"/>
</dbReference>
<keyword evidence="1" id="KW-0732">Signal</keyword>
<keyword evidence="4" id="KW-1185">Reference proteome</keyword>
<accession>A0A2Z5G1Q3</accession>
<evidence type="ECO:0000313" key="3">
    <source>
        <dbReference type="EMBL" id="AXC12496.1"/>
    </source>
</evidence>
<dbReference type="Proteomes" id="UP000253606">
    <property type="component" value="Chromosome"/>
</dbReference>
<organism evidence="3 4">
    <name type="scientific">Acidisarcina polymorpha</name>
    <dbReference type="NCBI Taxonomy" id="2211140"/>
    <lineage>
        <taxon>Bacteria</taxon>
        <taxon>Pseudomonadati</taxon>
        <taxon>Acidobacteriota</taxon>
        <taxon>Terriglobia</taxon>
        <taxon>Terriglobales</taxon>
        <taxon>Acidobacteriaceae</taxon>
        <taxon>Acidisarcina</taxon>
    </lineage>
</organism>
<dbReference type="CDD" id="cd01830">
    <property type="entry name" value="XynE_like"/>
    <property type="match status" value="1"/>
</dbReference>
<sequence length="428" mass="45373">MVKKNLATILLFLVATFGAHAQSPAPSNPSIASTAIGNGSWVGSWASSQQVPESGNQAPPGDLHDATLRQIVHLSIGGPLIRLRISNAFGTAPLHLTAVHIAHPLSPSTSRIDPASDRVVTFNQRTDVLIPMGAEYLSDSIAYPVLPLIDLAITMQIESAPGQETGHPGSRATSYLAAGLPASAVELPTAHTADHWFFLSGVDVSATHESASIVVLGDSITDGHGATTNGNDRWTDDLSARLQQPAATNPATNRIAVLNQGIGGNRLLADGLGPNALARFDRDVLAQTGAHYLIILEGINDLGTLTRTGDATEGQHENLVREMIGAYEQMILRAHAHGIKVLGGTIMPFSGSAYYHPGPANERDRQMVNAWIRAAGHFDAVIDFDKIMADPGHSDRLRSDYDSGDHLHPSPAGYRAMADAVPLDLFQP</sequence>
<gene>
    <name evidence="3" type="ORF">ACPOL_3201</name>
</gene>
<evidence type="ECO:0000313" key="4">
    <source>
        <dbReference type="Proteomes" id="UP000253606"/>
    </source>
</evidence>
<evidence type="ECO:0000256" key="1">
    <source>
        <dbReference type="SAM" id="SignalP"/>
    </source>
</evidence>
<protein>
    <submittedName>
        <fullName evidence="3">Secreted protein, putative</fullName>
    </submittedName>
</protein>
<proteinExistence type="predicted"/>
<dbReference type="Pfam" id="PF13472">
    <property type="entry name" value="Lipase_GDSL_2"/>
    <property type="match status" value="1"/>
</dbReference>
<dbReference type="InterPro" id="IPR036514">
    <property type="entry name" value="SGNH_hydro_sf"/>
</dbReference>
<dbReference type="AlphaFoldDB" id="A0A2Z5G1Q3"/>
<dbReference type="KEGG" id="abas:ACPOL_3201"/>
<dbReference type="InterPro" id="IPR053140">
    <property type="entry name" value="GDSL_Rv0518-like"/>
</dbReference>
<dbReference type="PANTHER" id="PTHR43784">
    <property type="entry name" value="GDSL-LIKE LIPASE/ACYLHYDROLASE, PUTATIVE (AFU_ORTHOLOGUE AFUA_2G00820)-RELATED"/>
    <property type="match status" value="1"/>
</dbReference>
<feature type="signal peptide" evidence="1">
    <location>
        <begin position="1"/>
        <end position="21"/>
    </location>
</feature>
<feature type="domain" description="SGNH hydrolase-type esterase" evidence="2">
    <location>
        <begin position="215"/>
        <end position="416"/>
    </location>
</feature>
<dbReference type="PANTHER" id="PTHR43784:SF2">
    <property type="entry name" value="GDSL-LIKE LIPASE_ACYLHYDROLASE, PUTATIVE (AFU_ORTHOLOGUE AFUA_2G00820)-RELATED"/>
    <property type="match status" value="1"/>
</dbReference>
<reference evidence="3 4" key="1">
    <citation type="journal article" date="2018" name="Front. Microbiol.">
        <title>Hydrolytic Capabilities as a Key to Environmental Success: Chitinolytic and Cellulolytic Acidobacteria From Acidic Sub-arctic Soils and Boreal Peatlands.</title>
        <authorList>
            <person name="Belova S.E."/>
            <person name="Ravin N.V."/>
            <person name="Pankratov T.A."/>
            <person name="Rakitin A.L."/>
            <person name="Ivanova A.A."/>
            <person name="Beletsky A.V."/>
            <person name="Mardanov A.V."/>
            <person name="Sinninghe Damste J.S."/>
            <person name="Dedysh S.N."/>
        </authorList>
    </citation>
    <scope>NUCLEOTIDE SEQUENCE [LARGE SCALE GENOMIC DNA]</scope>
    <source>
        <strain evidence="3 4">SBC82</strain>
    </source>
</reference>
<dbReference type="SUPFAM" id="SSF52266">
    <property type="entry name" value="SGNH hydrolase"/>
    <property type="match status" value="1"/>
</dbReference>
<dbReference type="GO" id="GO:0016788">
    <property type="term" value="F:hydrolase activity, acting on ester bonds"/>
    <property type="evidence" value="ECO:0007669"/>
    <property type="project" value="UniProtKB-ARBA"/>
</dbReference>
<name>A0A2Z5G1Q3_9BACT</name>
<evidence type="ECO:0000259" key="2">
    <source>
        <dbReference type="Pfam" id="PF13472"/>
    </source>
</evidence>
<dbReference type="InterPro" id="IPR013830">
    <property type="entry name" value="SGNH_hydro"/>
</dbReference>